<dbReference type="InterPro" id="IPR005158">
    <property type="entry name" value="BTAD"/>
</dbReference>
<evidence type="ECO:0000256" key="5">
    <source>
        <dbReference type="PROSITE-ProRule" id="PRU01091"/>
    </source>
</evidence>
<dbReference type="Pfam" id="PF13401">
    <property type="entry name" value="AAA_22"/>
    <property type="match status" value="1"/>
</dbReference>
<dbReference type="SMART" id="SM01043">
    <property type="entry name" value="BTAD"/>
    <property type="match status" value="1"/>
</dbReference>
<name>A0A4R2JII2_9PSEU</name>
<keyword evidence="8" id="KW-1185">Reference proteome</keyword>
<dbReference type="GO" id="GO:0000160">
    <property type="term" value="P:phosphorelay signal transduction system"/>
    <property type="evidence" value="ECO:0007669"/>
    <property type="project" value="InterPro"/>
</dbReference>
<keyword evidence="4" id="KW-0804">Transcription</keyword>
<dbReference type="AlphaFoldDB" id="A0A4R2JII2"/>
<dbReference type="Gene3D" id="1.25.40.10">
    <property type="entry name" value="Tetratricopeptide repeat domain"/>
    <property type="match status" value="3"/>
</dbReference>
<dbReference type="InterPro" id="IPR027417">
    <property type="entry name" value="P-loop_NTPase"/>
</dbReference>
<feature type="domain" description="OmpR/PhoB-type" evidence="6">
    <location>
        <begin position="10"/>
        <end position="107"/>
    </location>
</feature>
<dbReference type="InterPro" id="IPR001867">
    <property type="entry name" value="OmpR/PhoB-type_DNA-bd"/>
</dbReference>
<evidence type="ECO:0000256" key="4">
    <source>
        <dbReference type="ARBA" id="ARBA00023163"/>
    </source>
</evidence>
<comment type="similarity">
    <text evidence="1">Belongs to the AfsR/DnrI/RedD regulatory family.</text>
</comment>
<dbReference type="Pfam" id="PF03704">
    <property type="entry name" value="BTAD"/>
    <property type="match status" value="1"/>
</dbReference>
<evidence type="ECO:0000256" key="2">
    <source>
        <dbReference type="ARBA" id="ARBA00023015"/>
    </source>
</evidence>
<dbReference type="GO" id="GO:0016887">
    <property type="term" value="F:ATP hydrolysis activity"/>
    <property type="evidence" value="ECO:0007669"/>
    <property type="project" value="InterPro"/>
</dbReference>
<organism evidence="7 8">
    <name type="scientific">Actinocrispum wychmicini</name>
    <dbReference type="NCBI Taxonomy" id="1213861"/>
    <lineage>
        <taxon>Bacteria</taxon>
        <taxon>Bacillati</taxon>
        <taxon>Actinomycetota</taxon>
        <taxon>Actinomycetes</taxon>
        <taxon>Pseudonocardiales</taxon>
        <taxon>Pseudonocardiaceae</taxon>
        <taxon>Actinocrispum</taxon>
    </lineage>
</organism>
<dbReference type="SUPFAM" id="SSF52540">
    <property type="entry name" value="P-loop containing nucleoside triphosphate hydrolases"/>
    <property type="match status" value="1"/>
</dbReference>
<dbReference type="SMART" id="SM00862">
    <property type="entry name" value="Trans_reg_C"/>
    <property type="match status" value="1"/>
</dbReference>
<keyword evidence="2" id="KW-0805">Transcription regulation</keyword>
<evidence type="ECO:0000313" key="7">
    <source>
        <dbReference type="EMBL" id="TCO59723.1"/>
    </source>
</evidence>
<dbReference type="SUPFAM" id="SSF48452">
    <property type="entry name" value="TPR-like"/>
    <property type="match status" value="4"/>
</dbReference>
<dbReference type="GO" id="GO:0003677">
    <property type="term" value="F:DNA binding"/>
    <property type="evidence" value="ECO:0007669"/>
    <property type="project" value="UniProtKB-UniRule"/>
</dbReference>
<keyword evidence="3 5" id="KW-0238">DNA-binding</keyword>
<comment type="caution">
    <text evidence="7">The sequence shown here is derived from an EMBL/GenBank/DDBJ whole genome shotgun (WGS) entry which is preliminary data.</text>
</comment>
<reference evidence="7 8" key="1">
    <citation type="submission" date="2019-03" db="EMBL/GenBank/DDBJ databases">
        <title>Genomic Encyclopedia of Type Strains, Phase IV (KMG-IV): sequencing the most valuable type-strain genomes for metagenomic binning, comparative biology and taxonomic classification.</title>
        <authorList>
            <person name="Goeker M."/>
        </authorList>
    </citation>
    <scope>NUCLEOTIDE SEQUENCE [LARGE SCALE GENOMIC DNA]</scope>
    <source>
        <strain evidence="7 8">DSM 45934</strain>
    </source>
</reference>
<feature type="DNA-binding region" description="OmpR/PhoB-type" evidence="5">
    <location>
        <begin position="10"/>
        <end position="107"/>
    </location>
</feature>
<gene>
    <name evidence="7" type="ORF">EV192_104566</name>
</gene>
<dbReference type="InterPro" id="IPR036388">
    <property type="entry name" value="WH-like_DNA-bd_sf"/>
</dbReference>
<evidence type="ECO:0000259" key="6">
    <source>
        <dbReference type="PROSITE" id="PS51755"/>
    </source>
</evidence>
<evidence type="ECO:0000256" key="1">
    <source>
        <dbReference type="ARBA" id="ARBA00005820"/>
    </source>
</evidence>
<dbReference type="SMART" id="SM00028">
    <property type="entry name" value="TPR"/>
    <property type="match status" value="8"/>
</dbReference>
<dbReference type="InterPro" id="IPR019734">
    <property type="entry name" value="TPR_rpt"/>
</dbReference>
<dbReference type="Pfam" id="PF13424">
    <property type="entry name" value="TPR_12"/>
    <property type="match status" value="1"/>
</dbReference>
<dbReference type="SUPFAM" id="SSF46894">
    <property type="entry name" value="C-terminal effector domain of the bipartite response regulators"/>
    <property type="match status" value="1"/>
</dbReference>
<dbReference type="InterPro" id="IPR049945">
    <property type="entry name" value="AAA_22"/>
</dbReference>
<evidence type="ECO:0000256" key="3">
    <source>
        <dbReference type="ARBA" id="ARBA00023125"/>
    </source>
</evidence>
<evidence type="ECO:0000313" key="8">
    <source>
        <dbReference type="Proteomes" id="UP000295680"/>
    </source>
</evidence>
<dbReference type="Gene3D" id="1.10.10.10">
    <property type="entry name" value="Winged helix-like DNA-binding domain superfamily/Winged helix DNA-binding domain"/>
    <property type="match status" value="1"/>
</dbReference>
<dbReference type="GO" id="GO:0006355">
    <property type="term" value="P:regulation of DNA-templated transcription"/>
    <property type="evidence" value="ECO:0007669"/>
    <property type="project" value="InterPro"/>
</dbReference>
<dbReference type="EMBL" id="SLWS01000004">
    <property type="protein sequence ID" value="TCO59723.1"/>
    <property type="molecule type" value="Genomic_DNA"/>
</dbReference>
<dbReference type="Proteomes" id="UP000295680">
    <property type="component" value="Unassembled WGS sequence"/>
</dbReference>
<proteinExistence type="inferred from homology"/>
<accession>A0A4R2JII2</accession>
<dbReference type="InterPro" id="IPR011990">
    <property type="entry name" value="TPR-like_helical_dom_sf"/>
</dbReference>
<protein>
    <submittedName>
        <fullName evidence="7">DNA-binding SARP family transcriptional activator</fullName>
    </submittedName>
</protein>
<dbReference type="PANTHER" id="PTHR35807:SF1">
    <property type="entry name" value="TRANSCRIPTIONAL REGULATOR REDD"/>
    <property type="match status" value="1"/>
</dbReference>
<dbReference type="Gene3D" id="3.40.50.300">
    <property type="entry name" value="P-loop containing nucleotide triphosphate hydrolases"/>
    <property type="match status" value="1"/>
</dbReference>
<dbReference type="CDD" id="cd15831">
    <property type="entry name" value="BTAD"/>
    <property type="match status" value="1"/>
</dbReference>
<dbReference type="PANTHER" id="PTHR35807">
    <property type="entry name" value="TRANSCRIPTIONAL REGULATOR REDD-RELATED"/>
    <property type="match status" value="1"/>
</dbReference>
<sequence>MNTVGSLGEGGGAEVPAVDFRLLGPLAVLRAGKPVHVPAGSQQVVLACLLLRANQVVPVNELVEWLWEDEPPSDAWESAKAYVRRLRRTLEEPGLIEAMPDGFRLTVPDDAVDLARFRRLLQEAETLRGAERLARLDKALALWGDEPLASLPPGTAKSRAADALVEEYCQAVENRADAYLGLGRHTELVTDLRAMTARYPEREHFWSQLMVALYRSGKRVEALAAYRRARAYLADEFGITPGAELERTHHGVLTGTLDDVGDGNADAATVPLVHITPAQLPADISDFVGRAGELAAARTTLTTPSGAGAPVLVVSGMPGVGKSAFAVKLAHEIRTRFPDGQLFIDLHGYSEHTPLSPARVLSRILPALGLPSTQVPTDLEDLTNTYRSLVADRRILLVLDNAANAQQVHDLIPAAPESAVLITSRSRMPSLAALTGAHLLPLAPLSPRDSERLVRTILAAAPRPADTDIGQIIELCGYLPLAMRVAATAYLHSARPLPEFITELEQHDRLTALTIADDPRATVRAVFDLSYRTLSARAARLFRLLSLVPGPDFCRSCAHHVAGITPVQADLLLGELSAASLILPSRTRHYRFHDLVRLYAHDRCVTEDDPDELDAALSRLHSYYVTTADQAADALYPTWIRLPRTHPTIVTSELFPVVPNAAQWMGDEALNLIATIRYTAHYGPVEIAWYLSESLRPYVVTYTEHRIEALGAFEVALRAATSAGNRRAVAAMHSAFSSVYIRVRDIQRALPHLRAELGQYLELGFAQGETRARIALGDALATQGYLQDAADQIAEALRIAEQHDFTALQLWALLNFSVVEEWRDQLDVAKKYVLSAFDLIDATSSSSTKGAVHAMLGMIMIRRGEFKAAIEQLLIALDCYRQSGDQHYESEALRGLGQAYSKVGNPQASIAHASKALAVAEELGDEYDITDSLVSLAGTYHELDLTAQARSHVDSALRMCEKLDYRKAHIEALLQLASIDKADGLLDRAEAHTHRAIELAHQGELLRLRGDAEILLAWITLEKGNNDQALRHADNAFTIHQKVNSPYGQTRAAHVKGLALLALGQREQAKREWTTSLEYFAGPAPEIDAIRKAVADIS</sequence>
<dbReference type="InterPro" id="IPR016032">
    <property type="entry name" value="Sig_transdc_resp-reg_C-effctor"/>
</dbReference>
<dbReference type="InterPro" id="IPR051677">
    <property type="entry name" value="AfsR-DnrI-RedD_regulator"/>
</dbReference>
<dbReference type="PRINTS" id="PR00364">
    <property type="entry name" value="DISEASERSIST"/>
</dbReference>
<dbReference type="PROSITE" id="PS51755">
    <property type="entry name" value="OMPR_PHOB"/>
    <property type="match status" value="1"/>
</dbReference>